<feature type="non-terminal residue" evidence="2">
    <location>
        <position position="151"/>
    </location>
</feature>
<dbReference type="InParanoid" id="A0A2T2ZTQ1"/>
<organism evidence="2 3">
    <name type="scientific">Coniella lustricola</name>
    <dbReference type="NCBI Taxonomy" id="2025994"/>
    <lineage>
        <taxon>Eukaryota</taxon>
        <taxon>Fungi</taxon>
        <taxon>Dikarya</taxon>
        <taxon>Ascomycota</taxon>
        <taxon>Pezizomycotina</taxon>
        <taxon>Sordariomycetes</taxon>
        <taxon>Sordariomycetidae</taxon>
        <taxon>Diaporthales</taxon>
        <taxon>Schizoparmaceae</taxon>
        <taxon>Coniella</taxon>
    </lineage>
</organism>
<keyword evidence="1" id="KW-0472">Membrane</keyword>
<dbReference type="EMBL" id="KZ678713">
    <property type="protein sequence ID" value="PSR76332.1"/>
    <property type="molecule type" value="Genomic_DNA"/>
</dbReference>
<dbReference type="AlphaFoldDB" id="A0A2T2ZTQ1"/>
<keyword evidence="3" id="KW-1185">Reference proteome</keyword>
<reference evidence="2 3" key="1">
    <citation type="journal article" date="2018" name="Mycol. Prog.">
        <title>Coniella lustricola, a new species from submerged detritus.</title>
        <authorList>
            <person name="Raudabaugh D.B."/>
            <person name="Iturriaga T."/>
            <person name="Carver A."/>
            <person name="Mondo S."/>
            <person name="Pangilinan J."/>
            <person name="Lipzen A."/>
            <person name="He G."/>
            <person name="Amirebrahimi M."/>
            <person name="Grigoriev I.V."/>
            <person name="Miller A.N."/>
        </authorList>
    </citation>
    <scope>NUCLEOTIDE SEQUENCE [LARGE SCALE GENOMIC DNA]</scope>
    <source>
        <strain evidence="2 3">B22-T-1</strain>
    </source>
</reference>
<evidence type="ECO:0000256" key="1">
    <source>
        <dbReference type="SAM" id="Phobius"/>
    </source>
</evidence>
<feature type="transmembrane region" description="Helical" evidence="1">
    <location>
        <begin position="12"/>
        <end position="34"/>
    </location>
</feature>
<proteinExistence type="predicted"/>
<gene>
    <name evidence="2" type="ORF">BD289DRAFT_446737</name>
</gene>
<feature type="transmembrane region" description="Helical" evidence="1">
    <location>
        <begin position="81"/>
        <end position="110"/>
    </location>
</feature>
<keyword evidence="1" id="KW-1133">Transmembrane helix</keyword>
<keyword evidence="1" id="KW-0812">Transmembrane</keyword>
<dbReference type="Proteomes" id="UP000241462">
    <property type="component" value="Unassembled WGS sequence"/>
</dbReference>
<sequence>MGSTGPEHGRYELALCTLILMTTLDLGGALWSFVTPMSAKEQLVGWTPPRLDLILCSLKQAILMPCTFTALLPSHTYRPAVFSLVIICYLVCNSTFLPVVVFVCLFFTFYKKVLSALAWSAPPSFRSCCHATESRPCIYIPFNETIVYIFL</sequence>
<protein>
    <submittedName>
        <fullName evidence="2">Uncharacterized protein</fullName>
    </submittedName>
</protein>
<name>A0A2T2ZTQ1_9PEZI</name>
<evidence type="ECO:0000313" key="2">
    <source>
        <dbReference type="EMBL" id="PSR76332.1"/>
    </source>
</evidence>
<accession>A0A2T2ZTQ1</accession>
<evidence type="ECO:0000313" key="3">
    <source>
        <dbReference type="Proteomes" id="UP000241462"/>
    </source>
</evidence>